<dbReference type="EMBL" id="CCKQ01018588">
    <property type="protein sequence ID" value="CDW90561.1"/>
    <property type="molecule type" value="Genomic_DNA"/>
</dbReference>
<dbReference type="Proteomes" id="UP000039865">
    <property type="component" value="Unassembled WGS sequence"/>
</dbReference>
<gene>
    <name evidence="2" type="primary">Contig2763.g2965</name>
    <name evidence="2" type="ORF">STYLEM_19705</name>
</gene>
<feature type="transmembrane region" description="Helical" evidence="1">
    <location>
        <begin position="235"/>
        <end position="254"/>
    </location>
</feature>
<dbReference type="PANTHER" id="PTHR11319">
    <property type="entry name" value="G PROTEIN-COUPLED RECEPTOR-RELATED"/>
    <property type="match status" value="1"/>
</dbReference>
<keyword evidence="1" id="KW-0472">Membrane</keyword>
<dbReference type="OrthoDB" id="295386at2759"/>
<keyword evidence="3" id="KW-1185">Reference proteome</keyword>
<accession>A0A078B8M6</accession>
<organism evidence="2 3">
    <name type="scientific">Stylonychia lemnae</name>
    <name type="common">Ciliate</name>
    <dbReference type="NCBI Taxonomy" id="5949"/>
    <lineage>
        <taxon>Eukaryota</taxon>
        <taxon>Sar</taxon>
        <taxon>Alveolata</taxon>
        <taxon>Ciliophora</taxon>
        <taxon>Intramacronucleata</taxon>
        <taxon>Spirotrichea</taxon>
        <taxon>Stichotrichia</taxon>
        <taxon>Sporadotrichida</taxon>
        <taxon>Oxytrichidae</taxon>
        <taxon>Stylonychinae</taxon>
        <taxon>Stylonychia</taxon>
    </lineage>
</organism>
<sequence>MSSVRSGQQLENMYLALVDKYGQVVQIDSQKKTQLQGLTDITFDLKIELRECQIGESFTDSGQNVLKKKQSAQEAQKLVLNPIIGERAIPQMYLQSVSGLYHASNIYLFILSRGMIKPQNNPQGAVAKRNIISIYSKILMNHLQLIMLSAQFNFQWPKEVADFYSFASPVSQVSQQIISIDCFVQNQVYDENQKVKFMGFKRVYFIKVALMSSAPIILLIICYAVWYVISLAQRQMALLRTKAISSLVILLFFVHPNIVQQMFDVFNCIDIDGETRLKNDLEIICYQDTHRIWSMMVSLTSIIVWGLGIPIFAMLLLFIERKNLQKLDTKQKYGFLFNGYRKEFYYWEGVIMYRKIALIFIQVFIGSFGLLVQALSVLLFLILGIVINLKLKPLSTVALNNIELISLLASNITIYIGIFYIMNSQIQTNSQTQSKDQLKSLKKAYQRGEIMLNQQILERIKVYLDLNNFKLGIGMKKSEEYSETEKIRLERIEKDQQKQIALGKTKTFVDKIQIQNLKNKEDFLIKNISMDFDPNETNAFTNRNQNSLDSSKRFLLSSTREKKQYNQEDAENFENKDYQTLNSTIERANSSGQEEITLDNGDKIVQLESYRFRTQRKISQISGKRLIEEKLIQSQTKYAQIKRSTKKSKAQLKRDIDKIQVFEKENISKVIQQLQAIQKIQDRDRLHVKRAKKAKVKLSSYIRKKRLLQSLKRSLDEKIMNHQEDLENEQIIENKNELKLRDNNNRVKIMREMSKITNFELDLSLMNQSNDNVDYEDIDRMDSKIFKIRKSSLVKQNTIDNIESFLENKDGSIGNYISKHEEYKTENHQTSCLDQSLIDSSVREQQEMEFITIDNEDSDQLNRIKSLFQKQPTIIKKKYQI</sequence>
<evidence type="ECO:0000313" key="3">
    <source>
        <dbReference type="Proteomes" id="UP000039865"/>
    </source>
</evidence>
<dbReference type="InParanoid" id="A0A078B8M6"/>
<evidence type="ECO:0000313" key="2">
    <source>
        <dbReference type="EMBL" id="CDW90561.1"/>
    </source>
</evidence>
<feature type="transmembrane region" description="Helical" evidence="1">
    <location>
        <begin position="296"/>
        <end position="319"/>
    </location>
</feature>
<evidence type="ECO:0008006" key="4">
    <source>
        <dbReference type="Google" id="ProtNLM"/>
    </source>
</evidence>
<proteinExistence type="predicted"/>
<name>A0A078B8M6_STYLE</name>
<dbReference type="PANTHER" id="PTHR11319:SF35">
    <property type="entry name" value="OUTER MEMBRANE PROTEIN PMPC-RELATED"/>
    <property type="match status" value="1"/>
</dbReference>
<feature type="transmembrane region" description="Helical" evidence="1">
    <location>
        <begin position="356"/>
        <end position="389"/>
    </location>
</feature>
<keyword evidence="1" id="KW-0812">Transmembrane</keyword>
<keyword evidence="1" id="KW-1133">Transmembrane helix</keyword>
<feature type="transmembrane region" description="Helical" evidence="1">
    <location>
        <begin position="401"/>
        <end position="422"/>
    </location>
</feature>
<protein>
    <recommendedName>
        <fullName evidence="4">Transmembrane protein</fullName>
    </recommendedName>
</protein>
<dbReference type="AlphaFoldDB" id="A0A078B8M6"/>
<reference evidence="2 3" key="1">
    <citation type="submission" date="2014-06" db="EMBL/GenBank/DDBJ databases">
        <authorList>
            <person name="Swart Estienne"/>
        </authorList>
    </citation>
    <scope>NUCLEOTIDE SEQUENCE [LARGE SCALE GENOMIC DNA]</scope>
    <source>
        <strain evidence="2 3">130c</strain>
    </source>
</reference>
<feature type="transmembrane region" description="Helical" evidence="1">
    <location>
        <begin position="204"/>
        <end position="229"/>
    </location>
</feature>
<evidence type="ECO:0000256" key="1">
    <source>
        <dbReference type="SAM" id="Phobius"/>
    </source>
</evidence>